<feature type="coiled-coil region" evidence="3">
    <location>
        <begin position="95"/>
        <end position="274"/>
    </location>
</feature>
<evidence type="ECO:0000313" key="6">
    <source>
        <dbReference type="Proteomes" id="UP000829291"/>
    </source>
</evidence>
<dbReference type="Pfam" id="PF15619">
    <property type="entry name" value="Lebercilin"/>
    <property type="match status" value="1"/>
</dbReference>
<protein>
    <submittedName>
        <fullName evidence="7">Lebercilin-like isoform X1</fullName>
    </submittedName>
</protein>
<evidence type="ECO:0000259" key="5">
    <source>
        <dbReference type="Pfam" id="PF15619"/>
    </source>
</evidence>
<feature type="region of interest" description="Disordered" evidence="4">
    <location>
        <begin position="785"/>
        <end position="808"/>
    </location>
</feature>
<comment type="similarity">
    <text evidence="1">Belongs to the LCA5 family.</text>
</comment>
<evidence type="ECO:0000256" key="3">
    <source>
        <dbReference type="SAM" id="Coils"/>
    </source>
</evidence>
<reference evidence="7" key="1">
    <citation type="submission" date="2025-08" db="UniProtKB">
        <authorList>
            <consortium name="RefSeq"/>
        </authorList>
    </citation>
    <scope>IDENTIFICATION</scope>
    <source>
        <tissue evidence="7">Thorax and Abdomen</tissue>
    </source>
</reference>
<sequence length="1006" mass="114475">MQTEVPALPVVCSDECKQLTRKIGDEPSITAASIKSQSACKSAAILLAKRKQLHPLLGGPYYKNSARVFTLTEPTKSLARNPVGQRVLSAKMLRVKQLQNQLTDAHYHLNELANENRLLKALQKRQDSALRRYEGTNAELPRIINSHHEELRVLQTKYKKLKAQHKDTCDLLKEKENELHNLQAQNKHLLQLSKDRSLGEREKLQGQVSDLNHRIKRQNETIQMLHRKLALESKSLKHQLNAEIAKNKIAQRHLNKTMEKLKCLEDLLDNREKKLYYSGQLPVFNKRKNMTSQSLTNLAGDGSNATELRKTVIRNRNIQDHEMTDKTLSTLEECETDVNAKISETVPNLTVDASSVAPKTETMASLDQVRKFRLQRSPLTQKLSARDKLRERLNETEFEESEHTENSLDPERFQNLYASSNQQDVSGYGSELLNLEQDLAKRNKGGAYKLPRELRKEFGYSTNESESEDETIHHTEQNQQNEVDPTIASKELHARLVKKISTNIDGKTLSQEKESRKAFTKEELERFVNEKLKFKRESIMQELSKKSFSKAECKAEMRQLRAAAGISESDSETDSGSESNKEQDKYGFVLKNAPEDSESENLHHLNEEFFKFDVNNQSDSGSEAEKQAKQTKSKVPKSLDVKHRISRSPILSTNTNEGVHSKSPDNTYEGGKQHLMDITKSWSELQEKIMRERETSEKQILALESELEDGVILEQKVVQRVDDDEVKKLLNNKKLSLPLSSRDNLKENIEQKLHEIDNKEGKKFTQPRRNSISLGSMNLGIEALGTAANKDRRSSSRLETEESQASECKLDEKTLEKNKTLMEKDLLASYPGVGSKFTSSIENDLGDIDATQAALQSMVLETKKQINESLKLKSKPNGIMKMDNLKKMSNHTEQEIDLAKKSKTLDKTVQKKTPAYKEEMSAEAKMISYNKEKLLAAMKAIDNNENVEFLDLQKSQRGIGSSRSQITENLYRGVPTHTKKKDDLIKELFGDAKGDTKSRNGCTKMH</sequence>
<feature type="domain" description="Lebercilin" evidence="5">
    <location>
        <begin position="83"/>
        <end position="275"/>
    </location>
</feature>
<dbReference type="InterPro" id="IPR028933">
    <property type="entry name" value="Lebercilin_dom"/>
</dbReference>
<dbReference type="PANTHER" id="PTHR16650">
    <property type="entry name" value="C21ORF13-RELATED"/>
    <property type="match status" value="1"/>
</dbReference>
<name>A0ABM3GR61_NEOLC</name>
<keyword evidence="6" id="KW-1185">Reference proteome</keyword>
<evidence type="ECO:0000313" key="7">
    <source>
        <dbReference type="RefSeq" id="XP_046602764.1"/>
    </source>
</evidence>
<dbReference type="GeneID" id="124296648"/>
<feature type="region of interest" description="Disordered" evidence="4">
    <location>
        <begin position="563"/>
        <end position="585"/>
    </location>
</feature>
<feature type="compositionally biased region" description="Basic and acidic residues" evidence="4">
    <location>
        <begin position="789"/>
        <end position="800"/>
    </location>
</feature>
<feature type="region of interest" description="Disordered" evidence="4">
    <location>
        <begin position="460"/>
        <end position="480"/>
    </location>
</feature>
<accession>A0ABM3GR61</accession>
<evidence type="ECO:0000256" key="4">
    <source>
        <dbReference type="SAM" id="MobiDB-lite"/>
    </source>
</evidence>
<feature type="region of interest" description="Disordered" evidence="4">
    <location>
        <begin position="615"/>
        <end position="671"/>
    </location>
</feature>
<proteinExistence type="inferred from homology"/>
<dbReference type="PANTHER" id="PTHR16650:SF6">
    <property type="entry name" value="GH21622P"/>
    <property type="match status" value="1"/>
</dbReference>
<evidence type="ECO:0000256" key="2">
    <source>
        <dbReference type="ARBA" id="ARBA00023054"/>
    </source>
</evidence>
<keyword evidence="2 3" id="KW-0175">Coiled coil</keyword>
<feature type="compositionally biased region" description="Polar residues" evidence="4">
    <location>
        <begin position="649"/>
        <end position="658"/>
    </location>
</feature>
<gene>
    <name evidence="7" type="primary">LOC124296648</name>
</gene>
<dbReference type="Proteomes" id="UP000829291">
    <property type="component" value="Chromosome 1"/>
</dbReference>
<evidence type="ECO:0000256" key="1">
    <source>
        <dbReference type="ARBA" id="ARBA00010229"/>
    </source>
</evidence>
<dbReference type="RefSeq" id="XP_046602764.1">
    <property type="nucleotide sequence ID" value="XM_046746808.1"/>
</dbReference>
<dbReference type="InterPro" id="IPR026188">
    <property type="entry name" value="Lebercilin-like"/>
</dbReference>
<organism evidence="6 7">
    <name type="scientific">Neodiprion lecontei</name>
    <name type="common">Redheaded pine sawfly</name>
    <dbReference type="NCBI Taxonomy" id="441921"/>
    <lineage>
        <taxon>Eukaryota</taxon>
        <taxon>Metazoa</taxon>
        <taxon>Ecdysozoa</taxon>
        <taxon>Arthropoda</taxon>
        <taxon>Hexapoda</taxon>
        <taxon>Insecta</taxon>
        <taxon>Pterygota</taxon>
        <taxon>Neoptera</taxon>
        <taxon>Endopterygota</taxon>
        <taxon>Hymenoptera</taxon>
        <taxon>Tenthredinoidea</taxon>
        <taxon>Diprionidae</taxon>
        <taxon>Diprioninae</taxon>
        <taxon>Neodiprion</taxon>
    </lineage>
</organism>